<organism evidence="2 3">
    <name type="scientific">Verticillium dahliae</name>
    <name type="common">Verticillium wilt</name>
    <dbReference type="NCBI Taxonomy" id="27337"/>
    <lineage>
        <taxon>Eukaryota</taxon>
        <taxon>Fungi</taxon>
        <taxon>Dikarya</taxon>
        <taxon>Ascomycota</taxon>
        <taxon>Pezizomycotina</taxon>
        <taxon>Sordariomycetes</taxon>
        <taxon>Hypocreomycetidae</taxon>
        <taxon>Glomerellales</taxon>
        <taxon>Plectosphaerellaceae</taxon>
        <taxon>Verticillium</taxon>
    </lineage>
</organism>
<dbReference type="AlphaFoldDB" id="A0A444S1D7"/>
<feature type="region of interest" description="Disordered" evidence="1">
    <location>
        <begin position="41"/>
        <end position="64"/>
    </location>
</feature>
<name>A0A444S1D7_VERDA</name>
<evidence type="ECO:0000313" key="2">
    <source>
        <dbReference type="EMBL" id="RXG47208.1"/>
    </source>
</evidence>
<evidence type="ECO:0000313" key="3">
    <source>
        <dbReference type="Proteomes" id="UP000288725"/>
    </source>
</evidence>
<gene>
    <name evidence="2" type="ORF">VDGE_30445</name>
</gene>
<sequence length="76" mass="8468">MYTCRWPCARQGKAQFPPCVTSQRPDILHAARSVEEQQITFPPFRPDNNPFSSPPPSLAPRTTQGLLSRVTLNSAT</sequence>
<proteinExistence type="predicted"/>
<comment type="caution">
    <text evidence="2">The sequence shown here is derived from an EMBL/GenBank/DDBJ whole genome shotgun (WGS) entry which is preliminary data.</text>
</comment>
<evidence type="ECO:0000256" key="1">
    <source>
        <dbReference type="SAM" id="MobiDB-lite"/>
    </source>
</evidence>
<accession>A0A444S1D7</accession>
<reference evidence="2 3" key="1">
    <citation type="submission" date="2018-12" db="EMBL/GenBank/DDBJ databases">
        <title>Genome of Verticillium dahliae isolate Getta Getta.</title>
        <authorList>
            <person name="Gardiner D.M."/>
        </authorList>
    </citation>
    <scope>NUCLEOTIDE SEQUENCE [LARGE SCALE GENOMIC DNA]</scope>
    <source>
        <strain evidence="2 3">Getta Getta</strain>
    </source>
</reference>
<protein>
    <submittedName>
        <fullName evidence="2">Uncharacterized protein</fullName>
    </submittedName>
</protein>
<dbReference type="EMBL" id="RSDZ01000038">
    <property type="protein sequence ID" value="RXG47208.1"/>
    <property type="molecule type" value="Genomic_DNA"/>
</dbReference>
<dbReference type="Proteomes" id="UP000288725">
    <property type="component" value="Chromosome 4"/>
</dbReference>